<evidence type="ECO:0000313" key="1">
    <source>
        <dbReference type="EMBL" id="NRN69989.1"/>
    </source>
</evidence>
<evidence type="ECO:0008006" key="3">
    <source>
        <dbReference type="Google" id="ProtNLM"/>
    </source>
</evidence>
<keyword evidence="2" id="KW-1185">Reference proteome</keyword>
<sequence length="282" mass="30618">MADGWRSETYGGIEVEVPAEWGFGTSRWPSCVRQPPSGYVGRPGSIPLVGCMGRVPPLPDRVPYLWFDGVSAEPSIHSFDGGWVEESRDVAGVRVTVLTDDDALRSRLLLSARPVADDTDCPARHRILDGIEARPDPGPGGLAGMGRVESVTICRYFLGERSGNPVLSLSRRTGETAERLVRAILSAPRGSGPNTPGNCVPEAMYGREAQVLIVRDGVRVQQVFVRYSGCDGHGFDDGHTRRWLTTDTLEILLAGPHRVLGGLQSAVARLRWPSRFDPAHPS</sequence>
<dbReference type="Proteomes" id="UP000763557">
    <property type="component" value="Unassembled WGS sequence"/>
</dbReference>
<organism evidence="1 2">
    <name type="scientific">Kibdelosporangium persicum</name>
    <dbReference type="NCBI Taxonomy" id="2698649"/>
    <lineage>
        <taxon>Bacteria</taxon>
        <taxon>Bacillati</taxon>
        <taxon>Actinomycetota</taxon>
        <taxon>Actinomycetes</taxon>
        <taxon>Pseudonocardiales</taxon>
        <taxon>Pseudonocardiaceae</taxon>
        <taxon>Kibdelosporangium</taxon>
    </lineage>
</organism>
<evidence type="ECO:0000313" key="2">
    <source>
        <dbReference type="Proteomes" id="UP000763557"/>
    </source>
</evidence>
<reference evidence="1 2" key="1">
    <citation type="submission" date="2020-01" db="EMBL/GenBank/DDBJ databases">
        <title>Kibdelosporangium persica a novel Actinomycetes from a hot desert in Iran.</title>
        <authorList>
            <person name="Safaei N."/>
            <person name="Zaburannyi N."/>
            <person name="Mueller R."/>
            <person name="Wink J."/>
        </authorList>
    </citation>
    <scope>NUCLEOTIDE SEQUENCE [LARGE SCALE GENOMIC DNA]</scope>
    <source>
        <strain evidence="1 2">4NS15</strain>
    </source>
</reference>
<accession>A0ABX2FFR9</accession>
<protein>
    <recommendedName>
        <fullName evidence="3">ESX secretion-associated protein EspG</fullName>
    </recommendedName>
</protein>
<gene>
    <name evidence="1" type="ORF">GC106_72510</name>
</gene>
<name>A0ABX2FFR9_9PSEU</name>
<dbReference type="EMBL" id="JAAATY010000033">
    <property type="protein sequence ID" value="NRN69989.1"/>
    <property type="molecule type" value="Genomic_DNA"/>
</dbReference>
<proteinExistence type="predicted"/>
<comment type="caution">
    <text evidence="1">The sequence shown here is derived from an EMBL/GenBank/DDBJ whole genome shotgun (WGS) entry which is preliminary data.</text>
</comment>